<dbReference type="Proteomes" id="UP000001075">
    <property type="component" value="Unassembled WGS sequence"/>
</dbReference>
<dbReference type="EMBL" id="JH025389">
    <property type="protein sequence ID" value="EGV91227.1"/>
    <property type="molecule type" value="Genomic_DNA"/>
</dbReference>
<organism evidence="2 3">
    <name type="scientific">Cricetulus griseus</name>
    <name type="common">Chinese hamster</name>
    <name type="synonym">Cricetulus barabensis griseus</name>
    <dbReference type="NCBI Taxonomy" id="10029"/>
    <lineage>
        <taxon>Eukaryota</taxon>
        <taxon>Metazoa</taxon>
        <taxon>Chordata</taxon>
        <taxon>Craniata</taxon>
        <taxon>Vertebrata</taxon>
        <taxon>Euteleostomi</taxon>
        <taxon>Mammalia</taxon>
        <taxon>Eutheria</taxon>
        <taxon>Euarchontoglires</taxon>
        <taxon>Glires</taxon>
        <taxon>Rodentia</taxon>
        <taxon>Myomorpha</taxon>
        <taxon>Muroidea</taxon>
        <taxon>Cricetidae</taxon>
        <taxon>Cricetinae</taxon>
        <taxon>Cricetulus</taxon>
    </lineage>
</organism>
<protein>
    <submittedName>
        <fullName evidence="2">Uncharacterized protein</fullName>
    </submittedName>
</protein>
<evidence type="ECO:0000313" key="2">
    <source>
        <dbReference type="EMBL" id="EGV91227.1"/>
    </source>
</evidence>
<accession>G3IQ47</accession>
<dbReference type="InParanoid" id="G3IQ47"/>
<dbReference type="AlphaFoldDB" id="G3IQ47"/>
<evidence type="ECO:0000256" key="1">
    <source>
        <dbReference type="SAM" id="MobiDB-lite"/>
    </source>
</evidence>
<sequence>MATFLAVSPYAPNTPQLYSVTTSASLLVESSGPGAGGAFFTSASQRLPHPCPAIQAGASAAPRPCSPKPGVFWRAAEPRHSGLNDWPPCDMARAEQMDPGRLRLQ</sequence>
<gene>
    <name evidence="2" type="ORF">I79_026137</name>
</gene>
<name>G3IQ47_CRIGR</name>
<feature type="compositionally biased region" description="Basic and acidic residues" evidence="1">
    <location>
        <begin position="92"/>
        <end position="105"/>
    </location>
</feature>
<evidence type="ECO:0000313" key="3">
    <source>
        <dbReference type="Proteomes" id="UP000001075"/>
    </source>
</evidence>
<reference evidence="3" key="1">
    <citation type="journal article" date="2011" name="Nat. Biotechnol.">
        <title>The genomic sequence of the Chinese hamster ovary (CHO)-K1 cell line.</title>
        <authorList>
            <person name="Xu X."/>
            <person name="Nagarajan H."/>
            <person name="Lewis N.E."/>
            <person name="Pan S."/>
            <person name="Cai Z."/>
            <person name="Liu X."/>
            <person name="Chen W."/>
            <person name="Xie M."/>
            <person name="Wang W."/>
            <person name="Hammond S."/>
            <person name="Andersen M.R."/>
            <person name="Neff N."/>
            <person name="Passarelli B."/>
            <person name="Koh W."/>
            <person name="Fan H.C."/>
            <person name="Wang J."/>
            <person name="Gui Y."/>
            <person name="Lee K.H."/>
            <person name="Betenbaugh M.J."/>
            <person name="Quake S.R."/>
            <person name="Famili I."/>
            <person name="Palsson B.O."/>
            <person name="Wang J."/>
        </authorList>
    </citation>
    <scope>NUCLEOTIDE SEQUENCE [LARGE SCALE GENOMIC DNA]</scope>
    <source>
        <strain evidence="3">CHO K1 cell line</strain>
    </source>
</reference>
<feature type="region of interest" description="Disordered" evidence="1">
    <location>
        <begin position="83"/>
        <end position="105"/>
    </location>
</feature>
<proteinExistence type="predicted"/>